<reference evidence="3 4" key="1">
    <citation type="submission" date="2018-04" db="EMBL/GenBank/DDBJ databases">
        <title>Genomic Encyclopedia of Archaeal and Bacterial Type Strains, Phase II (KMG-II): from individual species to whole genera.</title>
        <authorList>
            <person name="Goeker M."/>
        </authorList>
    </citation>
    <scope>NUCLEOTIDE SEQUENCE [LARGE SCALE GENOMIC DNA]</scope>
    <source>
        <strain evidence="3 4">DSM 45787</strain>
    </source>
</reference>
<dbReference type="Pfam" id="PF13561">
    <property type="entry name" value="adh_short_C2"/>
    <property type="match status" value="1"/>
</dbReference>
<dbReference type="PANTHER" id="PTHR24321:SF8">
    <property type="entry name" value="ESTRADIOL 17-BETA-DEHYDROGENASE 8-RELATED"/>
    <property type="match status" value="1"/>
</dbReference>
<dbReference type="EMBL" id="QBKR01000006">
    <property type="protein sequence ID" value="PTX61756.1"/>
    <property type="molecule type" value="Genomic_DNA"/>
</dbReference>
<dbReference type="InterPro" id="IPR002347">
    <property type="entry name" value="SDR_fam"/>
</dbReference>
<evidence type="ECO:0000256" key="1">
    <source>
        <dbReference type="ARBA" id="ARBA00006484"/>
    </source>
</evidence>
<dbReference type="PRINTS" id="PR00081">
    <property type="entry name" value="GDHRDH"/>
</dbReference>
<dbReference type="FunFam" id="3.40.50.720:FF:000084">
    <property type="entry name" value="Short-chain dehydrogenase reductase"/>
    <property type="match status" value="1"/>
</dbReference>
<evidence type="ECO:0000313" key="3">
    <source>
        <dbReference type="EMBL" id="PTX61756.1"/>
    </source>
</evidence>
<dbReference type="SUPFAM" id="SSF51735">
    <property type="entry name" value="NAD(P)-binding Rossmann-fold domains"/>
    <property type="match status" value="1"/>
</dbReference>
<dbReference type="InterPro" id="IPR036291">
    <property type="entry name" value="NAD(P)-bd_dom_sf"/>
</dbReference>
<keyword evidence="2" id="KW-0560">Oxidoreductase</keyword>
<dbReference type="GO" id="GO:0008206">
    <property type="term" value="P:bile acid metabolic process"/>
    <property type="evidence" value="ECO:0007669"/>
    <property type="project" value="UniProtKB-ARBA"/>
</dbReference>
<gene>
    <name evidence="3" type="ORF">C8P63_1068</name>
</gene>
<dbReference type="PANTHER" id="PTHR24321">
    <property type="entry name" value="DEHYDROGENASES, SHORT CHAIN"/>
    <property type="match status" value="1"/>
</dbReference>
<dbReference type="PROSITE" id="PS00061">
    <property type="entry name" value="ADH_SHORT"/>
    <property type="match status" value="1"/>
</dbReference>
<sequence>MRSRLSPEIIPSGRDSMRFQHQAVAVTGGGQGIGRALVQYFSRKGAGVHFIDTDPEAGREWEEKLRAEGGRVWFTRADVSKEEEVRRWMEEVDAREGKLDLLCNNAGIMIRKTVEELSLEEWNRVLGVNLTGAFLCVKYAVPLLRKTDQGAILNIASTRGLMSEPDTESYSASKGGILAFTHALAVSLGPDIRVNAVSPGWIDVTPWQKTYAREPEELREVDHRQHPAGRVGRPDDIVRAAAFLASKESDFITGANLIIDGGMTVKMIYEE</sequence>
<comment type="similarity">
    <text evidence="1">Belongs to the short-chain dehydrogenases/reductases (SDR) family.</text>
</comment>
<dbReference type="PRINTS" id="PR00080">
    <property type="entry name" value="SDRFAMILY"/>
</dbReference>
<dbReference type="NCBIfam" id="NF005559">
    <property type="entry name" value="PRK07231.1"/>
    <property type="match status" value="1"/>
</dbReference>
<dbReference type="Proteomes" id="UP000244240">
    <property type="component" value="Unassembled WGS sequence"/>
</dbReference>
<dbReference type="AlphaFoldDB" id="A0A2T6C0B4"/>
<organism evidence="3 4">
    <name type="scientific">Melghirimyces profundicolus</name>
    <dbReference type="NCBI Taxonomy" id="1242148"/>
    <lineage>
        <taxon>Bacteria</taxon>
        <taxon>Bacillati</taxon>
        <taxon>Bacillota</taxon>
        <taxon>Bacilli</taxon>
        <taxon>Bacillales</taxon>
        <taxon>Thermoactinomycetaceae</taxon>
        <taxon>Melghirimyces</taxon>
    </lineage>
</organism>
<accession>A0A2T6C0B4</accession>
<evidence type="ECO:0000256" key="2">
    <source>
        <dbReference type="ARBA" id="ARBA00023002"/>
    </source>
</evidence>
<dbReference type="Gene3D" id="3.40.50.720">
    <property type="entry name" value="NAD(P)-binding Rossmann-like Domain"/>
    <property type="match status" value="1"/>
</dbReference>
<protein>
    <recommendedName>
        <fullName evidence="5">NAD(P)-dependent dehydrogenase (Short-subunit alcohol dehydrogenase family)</fullName>
    </recommendedName>
</protein>
<dbReference type="GO" id="GO:0016491">
    <property type="term" value="F:oxidoreductase activity"/>
    <property type="evidence" value="ECO:0007669"/>
    <property type="project" value="UniProtKB-KW"/>
</dbReference>
<comment type="caution">
    <text evidence="3">The sequence shown here is derived from an EMBL/GenBank/DDBJ whole genome shotgun (WGS) entry which is preliminary data.</text>
</comment>
<evidence type="ECO:0008006" key="5">
    <source>
        <dbReference type="Google" id="ProtNLM"/>
    </source>
</evidence>
<proteinExistence type="inferred from homology"/>
<evidence type="ECO:0000313" key="4">
    <source>
        <dbReference type="Proteomes" id="UP000244240"/>
    </source>
</evidence>
<dbReference type="InterPro" id="IPR020904">
    <property type="entry name" value="Sc_DH/Rdtase_CS"/>
</dbReference>
<name>A0A2T6C0B4_9BACL</name>
<keyword evidence="4" id="KW-1185">Reference proteome</keyword>